<evidence type="ECO:0000313" key="9">
    <source>
        <dbReference type="EMBL" id="KAF0735275.1"/>
    </source>
</evidence>
<feature type="chain" id="PRO_5026035302" description="Aspergillus nuclease S(1)" evidence="8">
    <location>
        <begin position="18"/>
        <end position="341"/>
    </location>
</feature>
<dbReference type="Gene3D" id="1.10.575.10">
    <property type="entry name" value="P1 Nuclease"/>
    <property type="match status" value="1"/>
</dbReference>
<keyword evidence="4" id="KW-0255">Endonuclease</keyword>
<gene>
    <name evidence="9" type="ORF">Ae201684_008190</name>
</gene>
<dbReference type="AlphaFoldDB" id="A0A6G0X5K9"/>
<sequence>MLKGVMVWLWLVVDVAAWWDNGHMLVGEVATQRMQPADVETIHLLLRQWDSDFPNTGEITTASIWPDLMKCNSVVSTFCPSELTPSWSLWNAWHYVNLPVPLQASHDDVDAVLATNLDGAADRVLLGILQTLRTTHSPWTANQAVRLFIHIFGDVHNPLHAAATVSSDLPKGDLGGNALVLDQPCSAMNLHAMWDSIAGVYGTVNWTPDMDAESCNRRAVVANATRLLQAHGNTRDPVDFGQWRDAPYAVFERHARDLIKRVLLESHDVADRVAYAGLNLTCERKNLQCHIPCPSAQYQRHVIETAEERIVVGGMRLSVILTQFARQIRALQLLNVDAGRP</sequence>
<dbReference type="Proteomes" id="UP000481153">
    <property type="component" value="Unassembled WGS sequence"/>
</dbReference>
<dbReference type="PANTHER" id="PTHR33146:SF10">
    <property type="entry name" value="STRAND-SPECIFIC NUCLEASE, PUTATIVE-RELATED"/>
    <property type="match status" value="1"/>
</dbReference>
<accession>A0A6G0X5K9</accession>
<dbReference type="GO" id="GO:0016788">
    <property type="term" value="F:hydrolase activity, acting on ester bonds"/>
    <property type="evidence" value="ECO:0007669"/>
    <property type="project" value="InterPro"/>
</dbReference>
<dbReference type="GO" id="GO:0004519">
    <property type="term" value="F:endonuclease activity"/>
    <property type="evidence" value="ECO:0007669"/>
    <property type="project" value="UniProtKB-KW"/>
</dbReference>
<evidence type="ECO:0000256" key="6">
    <source>
        <dbReference type="ARBA" id="ARBA00023157"/>
    </source>
</evidence>
<keyword evidence="2" id="KW-0540">Nuclease</keyword>
<dbReference type="GO" id="GO:0006308">
    <property type="term" value="P:DNA catabolic process"/>
    <property type="evidence" value="ECO:0007669"/>
    <property type="project" value="InterPro"/>
</dbReference>
<evidence type="ECO:0000256" key="3">
    <source>
        <dbReference type="ARBA" id="ARBA00022723"/>
    </source>
</evidence>
<evidence type="ECO:0000256" key="5">
    <source>
        <dbReference type="ARBA" id="ARBA00022801"/>
    </source>
</evidence>
<keyword evidence="7" id="KW-0325">Glycoprotein</keyword>
<evidence type="ECO:0008006" key="11">
    <source>
        <dbReference type="Google" id="ProtNLM"/>
    </source>
</evidence>
<comment type="caution">
    <text evidence="9">The sequence shown here is derived from an EMBL/GenBank/DDBJ whole genome shotgun (WGS) entry which is preliminary data.</text>
</comment>
<evidence type="ECO:0000256" key="2">
    <source>
        <dbReference type="ARBA" id="ARBA00022722"/>
    </source>
</evidence>
<dbReference type="GO" id="GO:0003676">
    <property type="term" value="F:nucleic acid binding"/>
    <property type="evidence" value="ECO:0007669"/>
    <property type="project" value="InterPro"/>
</dbReference>
<dbReference type="InterPro" id="IPR003154">
    <property type="entry name" value="S1/P1nuclease"/>
</dbReference>
<keyword evidence="5" id="KW-0378">Hydrolase</keyword>
<keyword evidence="8" id="KW-0732">Signal</keyword>
<evidence type="ECO:0000313" key="10">
    <source>
        <dbReference type="Proteomes" id="UP000481153"/>
    </source>
</evidence>
<feature type="signal peptide" evidence="8">
    <location>
        <begin position="1"/>
        <end position="17"/>
    </location>
</feature>
<dbReference type="PANTHER" id="PTHR33146">
    <property type="entry name" value="ENDONUCLEASE 4"/>
    <property type="match status" value="1"/>
</dbReference>
<dbReference type="GO" id="GO:0046872">
    <property type="term" value="F:metal ion binding"/>
    <property type="evidence" value="ECO:0007669"/>
    <property type="project" value="UniProtKB-KW"/>
</dbReference>
<evidence type="ECO:0000256" key="7">
    <source>
        <dbReference type="ARBA" id="ARBA00023180"/>
    </source>
</evidence>
<evidence type="ECO:0000256" key="8">
    <source>
        <dbReference type="SAM" id="SignalP"/>
    </source>
</evidence>
<dbReference type="CDD" id="cd11010">
    <property type="entry name" value="S1-P1_nuclease"/>
    <property type="match status" value="1"/>
</dbReference>
<dbReference type="VEuPathDB" id="FungiDB:AeMF1_015515"/>
<dbReference type="Pfam" id="PF02265">
    <property type="entry name" value="S1-P1_nuclease"/>
    <property type="match status" value="1"/>
</dbReference>
<evidence type="ECO:0000256" key="1">
    <source>
        <dbReference type="ARBA" id="ARBA00009547"/>
    </source>
</evidence>
<reference evidence="9 10" key="1">
    <citation type="submission" date="2019-07" db="EMBL/GenBank/DDBJ databases">
        <title>Genomics analysis of Aphanomyces spp. identifies a new class of oomycete effector associated with host adaptation.</title>
        <authorList>
            <person name="Gaulin E."/>
        </authorList>
    </citation>
    <scope>NUCLEOTIDE SEQUENCE [LARGE SCALE GENOMIC DNA]</scope>
    <source>
        <strain evidence="9 10">ATCC 201684</strain>
    </source>
</reference>
<dbReference type="InterPro" id="IPR008947">
    <property type="entry name" value="PLipase_C/P1_nuclease_dom_sf"/>
</dbReference>
<keyword evidence="10" id="KW-1185">Reference proteome</keyword>
<protein>
    <recommendedName>
        <fullName evidence="11">Aspergillus nuclease S(1)</fullName>
    </recommendedName>
</protein>
<proteinExistence type="inferred from homology"/>
<keyword evidence="3" id="KW-0479">Metal-binding</keyword>
<organism evidence="9 10">
    <name type="scientific">Aphanomyces euteiches</name>
    <dbReference type="NCBI Taxonomy" id="100861"/>
    <lineage>
        <taxon>Eukaryota</taxon>
        <taxon>Sar</taxon>
        <taxon>Stramenopiles</taxon>
        <taxon>Oomycota</taxon>
        <taxon>Saprolegniomycetes</taxon>
        <taxon>Saprolegniales</taxon>
        <taxon>Verrucalvaceae</taxon>
        <taxon>Aphanomyces</taxon>
    </lineage>
</organism>
<name>A0A6G0X5K9_9STRA</name>
<dbReference type="SUPFAM" id="SSF48537">
    <property type="entry name" value="Phospholipase C/P1 nuclease"/>
    <property type="match status" value="1"/>
</dbReference>
<keyword evidence="6" id="KW-1015">Disulfide bond</keyword>
<evidence type="ECO:0000256" key="4">
    <source>
        <dbReference type="ARBA" id="ARBA00022759"/>
    </source>
</evidence>
<dbReference type="EMBL" id="VJMJ01000100">
    <property type="protein sequence ID" value="KAF0735275.1"/>
    <property type="molecule type" value="Genomic_DNA"/>
</dbReference>
<comment type="similarity">
    <text evidence="1">Belongs to the nuclease type I family.</text>
</comment>